<keyword evidence="1" id="KW-0732">Signal</keyword>
<feature type="chain" id="PRO_5009583391" description="PepSY domain-containing protein" evidence="1">
    <location>
        <begin position="26"/>
        <end position="114"/>
    </location>
</feature>
<reference evidence="2 3" key="1">
    <citation type="journal article" date="2016" name="Nat. Commun.">
        <title>Thousands of microbial genomes shed light on interconnected biogeochemical processes in an aquifer system.</title>
        <authorList>
            <person name="Anantharaman K."/>
            <person name="Brown C.T."/>
            <person name="Hug L.A."/>
            <person name="Sharon I."/>
            <person name="Castelle C.J."/>
            <person name="Probst A.J."/>
            <person name="Thomas B.C."/>
            <person name="Singh A."/>
            <person name="Wilkins M.J."/>
            <person name="Karaoz U."/>
            <person name="Brodie E.L."/>
            <person name="Williams K.H."/>
            <person name="Hubbard S.S."/>
            <person name="Banfield J.F."/>
        </authorList>
    </citation>
    <scope>NUCLEOTIDE SEQUENCE [LARGE SCALE GENOMIC DNA]</scope>
</reference>
<protein>
    <recommendedName>
        <fullName evidence="4">PepSY domain-containing protein</fullName>
    </recommendedName>
</protein>
<evidence type="ECO:0000256" key="1">
    <source>
        <dbReference type="SAM" id="SignalP"/>
    </source>
</evidence>
<evidence type="ECO:0000313" key="3">
    <source>
        <dbReference type="Proteomes" id="UP000179023"/>
    </source>
</evidence>
<dbReference type="Proteomes" id="UP000179023">
    <property type="component" value="Unassembled WGS sequence"/>
</dbReference>
<evidence type="ECO:0008006" key="4">
    <source>
        <dbReference type="Google" id="ProtNLM"/>
    </source>
</evidence>
<dbReference type="STRING" id="1802270.A3C07_04955"/>
<proteinExistence type="predicted"/>
<feature type="signal peptide" evidence="1">
    <location>
        <begin position="1"/>
        <end position="25"/>
    </location>
</feature>
<dbReference type="EMBL" id="MHQI01000072">
    <property type="protein sequence ID" value="OGZ98142.1"/>
    <property type="molecule type" value="Genomic_DNA"/>
</dbReference>
<dbReference type="PROSITE" id="PS51257">
    <property type="entry name" value="PROKAR_LIPOPROTEIN"/>
    <property type="match status" value="1"/>
</dbReference>
<comment type="caution">
    <text evidence="2">The sequence shown here is derived from an EMBL/GenBank/DDBJ whole genome shotgun (WGS) entry which is preliminary data.</text>
</comment>
<organism evidence="2 3">
    <name type="scientific">Candidatus Sungbacteria bacterium RIFCSPHIGHO2_02_FULL_47_11</name>
    <dbReference type="NCBI Taxonomy" id="1802270"/>
    <lineage>
        <taxon>Bacteria</taxon>
        <taxon>Candidatus Sungiibacteriota</taxon>
    </lineage>
</organism>
<evidence type="ECO:0000313" key="2">
    <source>
        <dbReference type="EMBL" id="OGZ98142.1"/>
    </source>
</evidence>
<gene>
    <name evidence="2" type="ORF">A3C07_04955</name>
</gene>
<dbReference type="AlphaFoldDB" id="A0A1G2KFB5"/>
<name>A0A1G2KFB5_9BACT</name>
<sequence>MIRMKQIFFMVLLTVLVGCVTTQKAARPNSPKISSKEAARIAQEFANRENLQDEFVIAKPAKIKKELTLGSNPHWIWQVYFPSKERSRLKFYKNTFLMIEVNASHGTVENWSRR</sequence>
<accession>A0A1G2KFB5</accession>